<dbReference type="InterPro" id="IPR043129">
    <property type="entry name" value="ATPase_NBD"/>
</dbReference>
<dbReference type="InterPro" id="IPR003836">
    <property type="entry name" value="Glucokinase"/>
</dbReference>
<keyword evidence="5" id="KW-1185">Reference proteome</keyword>
<evidence type="ECO:0000313" key="4">
    <source>
        <dbReference type="EMBL" id="MCU7377238.1"/>
    </source>
</evidence>
<evidence type="ECO:0000313" key="5">
    <source>
        <dbReference type="Proteomes" id="UP001065549"/>
    </source>
</evidence>
<dbReference type="Proteomes" id="UP001065549">
    <property type="component" value="Unassembled WGS sequence"/>
</dbReference>
<organism evidence="4 5">
    <name type="scientific">Hominibacterium faecale</name>
    <dbReference type="NCBI Taxonomy" id="2839743"/>
    <lineage>
        <taxon>Bacteria</taxon>
        <taxon>Bacillati</taxon>
        <taxon>Bacillota</taxon>
        <taxon>Clostridia</taxon>
        <taxon>Peptostreptococcales</taxon>
        <taxon>Anaerovoracaceae</taxon>
        <taxon>Hominibacterium</taxon>
    </lineage>
</organism>
<keyword evidence="1" id="KW-0808">Transferase</keyword>
<keyword evidence="2" id="KW-0418">Kinase</keyword>
<dbReference type="GO" id="GO:0005536">
    <property type="term" value="F:D-glucose binding"/>
    <property type="evidence" value="ECO:0007669"/>
    <property type="project" value="InterPro"/>
</dbReference>
<dbReference type="RefSeq" id="WP_253020674.1">
    <property type="nucleotide sequence ID" value="NZ_JAJAGH010000005.1"/>
</dbReference>
<evidence type="ECO:0000256" key="1">
    <source>
        <dbReference type="ARBA" id="ARBA00022679"/>
    </source>
</evidence>
<dbReference type="SUPFAM" id="SSF53067">
    <property type="entry name" value="Actin-like ATPase domain"/>
    <property type="match status" value="1"/>
</dbReference>
<comment type="similarity">
    <text evidence="3">Belongs to the bacterial glucokinase family.</text>
</comment>
<dbReference type="GO" id="GO:0006096">
    <property type="term" value="P:glycolytic process"/>
    <property type="evidence" value="ECO:0007669"/>
    <property type="project" value="InterPro"/>
</dbReference>
<dbReference type="Pfam" id="PF02685">
    <property type="entry name" value="Glucokinase"/>
    <property type="match status" value="1"/>
</dbReference>
<name>A0A9J6QUC5_9FIRM</name>
<dbReference type="GO" id="GO:0004340">
    <property type="term" value="F:glucokinase activity"/>
    <property type="evidence" value="ECO:0007669"/>
    <property type="project" value="InterPro"/>
</dbReference>
<evidence type="ECO:0000256" key="3">
    <source>
        <dbReference type="RuleBase" id="RU004046"/>
    </source>
</evidence>
<dbReference type="PANTHER" id="PTHR47690:SF1">
    <property type="entry name" value="GLUCOKINASE"/>
    <property type="match status" value="1"/>
</dbReference>
<dbReference type="InterPro" id="IPR050201">
    <property type="entry name" value="Bacterial_glucokinase"/>
</dbReference>
<dbReference type="PANTHER" id="PTHR47690">
    <property type="entry name" value="GLUCOKINASE"/>
    <property type="match status" value="1"/>
</dbReference>
<dbReference type="EMBL" id="JAOSHN010000001">
    <property type="protein sequence ID" value="MCU7377238.1"/>
    <property type="molecule type" value="Genomic_DNA"/>
</dbReference>
<dbReference type="Gene3D" id="3.40.367.20">
    <property type="match status" value="1"/>
</dbReference>
<dbReference type="Gene3D" id="3.30.420.40">
    <property type="match status" value="1"/>
</dbReference>
<accession>A0A9J6QUC5</accession>
<dbReference type="CDD" id="cd24008">
    <property type="entry name" value="ASKHA_NBD_GLK"/>
    <property type="match status" value="1"/>
</dbReference>
<dbReference type="GO" id="GO:0005524">
    <property type="term" value="F:ATP binding"/>
    <property type="evidence" value="ECO:0007669"/>
    <property type="project" value="InterPro"/>
</dbReference>
<dbReference type="GO" id="GO:0005829">
    <property type="term" value="C:cytosol"/>
    <property type="evidence" value="ECO:0007669"/>
    <property type="project" value="TreeGrafter"/>
</dbReference>
<gene>
    <name evidence="4" type="ORF">OBO34_02595</name>
</gene>
<reference evidence="4" key="1">
    <citation type="submission" date="2022-09" db="EMBL/GenBank/DDBJ databases">
        <title>Culturomic study of gut microbiota in children with autism spectrum disorder.</title>
        <authorList>
            <person name="Efimov B.A."/>
            <person name="Chaplin A.V."/>
            <person name="Sokolova S.R."/>
            <person name="Pikina A.P."/>
            <person name="Korzhanova M."/>
            <person name="Belova V."/>
            <person name="Korostin D."/>
        </authorList>
    </citation>
    <scope>NUCLEOTIDE SEQUENCE</scope>
    <source>
        <strain evidence="4">ASD5510</strain>
    </source>
</reference>
<sequence length="304" mass="32243">MIMTMDIGGTKTLCTFWEDGRPAERQRIPTASIDDLGRLISQLACGRTVECLCIAAAGPVHRQTVELTGTGLRIDRDSLKNALPQIPTIILMNDLAAVGYALPAIATGQLLSLKEGSPQKGAKAVLSLGTGLGVCVITPVGEVLPSEGGHMDFAPGDLRQQQICDTLHKQYGRLSCERLLSGQGLVNIYGALTGAWGLSPAQITDKAFKQEPDAMETMTVFSQILGSACGNFGLIFMASGGIYLSGGILPKIHPLLDQNAFLNAFLDKGRVRDLLEEIPIRLILDETAPSLGAALYAARLSATV</sequence>
<dbReference type="AlphaFoldDB" id="A0A9J6QUC5"/>
<proteinExistence type="inferred from homology"/>
<evidence type="ECO:0000256" key="2">
    <source>
        <dbReference type="ARBA" id="ARBA00022777"/>
    </source>
</evidence>
<comment type="caution">
    <text evidence="4">The sequence shown here is derived from an EMBL/GenBank/DDBJ whole genome shotgun (WGS) entry which is preliminary data.</text>
</comment>
<protein>
    <submittedName>
        <fullName evidence="4">Glucokinase</fullName>
    </submittedName>
</protein>